<accession>A0A167M5M0</accession>
<evidence type="ECO:0000313" key="3">
    <source>
        <dbReference type="EMBL" id="KZO96358.1"/>
    </source>
</evidence>
<dbReference type="AlphaFoldDB" id="A0A167M5M0"/>
<reference evidence="3 4" key="1">
    <citation type="journal article" date="2016" name="Mol. Biol. Evol.">
        <title>Comparative Genomics of Early-Diverging Mushroom-Forming Fungi Provides Insights into the Origins of Lignocellulose Decay Capabilities.</title>
        <authorList>
            <person name="Nagy L.G."/>
            <person name="Riley R."/>
            <person name="Tritt A."/>
            <person name="Adam C."/>
            <person name="Daum C."/>
            <person name="Floudas D."/>
            <person name="Sun H."/>
            <person name="Yadav J.S."/>
            <person name="Pangilinan J."/>
            <person name="Larsson K.H."/>
            <person name="Matsuura K."/>
            <person name="Barry K."/>
            <person name="Labutti K."/>
            <person name="Kuo R."/>
            <person name="Ohm R.A."/>
            <person name="Bhattacharya S.S."/>
            <person name="Shirouzu T."/>
            <person name="Yoshinaga Y."/>
            <person name="Martin F.M."/>
            <person name="Grigoriev I.V."/>
            <person name="Hibbett D.S."/>
        </authorList>
    </citation>
    <scope>NUCLEOTIDE SEQUENCE [LARGE SCALE GENOMIC DNA]</scope>
    <source>
        <strain evidence="3 4">TUFC12733</strain>
    </source>
</reference>
<evidence type="ECO:0000313" key="4">
    <source>
        <dbReference type="Proteomes" id="UP000076738"/>
    </source>
</evidence>
<evidence type="ECO:0000256" key="1">
    <source>
        <dbReference type="SAM" id="MobiDB-lite"/>
    </source>
</evidence>
<evidence type="ECO:0000256" key="2">
    <source>
        <dbReference type="SAM" id="SignalP"/>
    </source>
</evidence>
<feature type="region of interest" description="Disordered" evidence="1">
    <location>
        <begin position="140"/>
        <end position="159"/>
    </location>
</feature>
<dbReference type="Proteomes" id="UP000076738">
    <property type="component" value="Unassembled WGS sequence"/>
</dbReference>
<dbReference type="EMBL" id="KV417284">
    <property type="protein sequence ID" value="KZO96358.1"/>
    <property type="molecule type" value="Genomic_DNA"/>
</dbReference>
<proteinExistence type="predicted"/>
<sequence length="201" mass="21628">MPILSYCLIALLALPALAAPLPASNAPAVALALGLAPPLDPAASYDDLYSDVLGTAARAAAMNEHIEAVEEAMYESAVRHLPIDDDEIVDGGLERRSRPQALDRAGNHVGRQRVFKHHHATTPNRMPPSESDEAIVRKARMGQADKTADPDADTAADSDVEVDSSAFLLDALRAELSGRYQHTVFWKQSKLPHGFYKVAAV</sequence>
<protein>
    <submittedName>
        <fullName evidence="3">Uncharacterized protein</fullName>
    </submittedName>
</protein>
<feature type="signal peptide" evidence="2">
    <location>
        <begin position="1"/>
        <end position="18"/>
    </location>
</feature>
<keyword evidence="4" id="KW-1185">Reference proteome</keyword>
<gene>
    <name evidence="3" type="ORF">CALVIDRAFT_555115</name>
</gene>
<feature type="compositionally biased region" description="Acidic residues" evidence="1">
    <location>
        <begin position="150"/>
        <end position="159"/>
    </location>
</feature>
<name>A0A167M5M0_CALVF</name>
<dbReference type="OrthoDB" id="10569393at2759"/>
<organism evidence="3 4">
    <name type="scientific">Calocera viscosa (strain TUFC12733)</name>
    <dbReference type="NCBI Taxonomy" id="1330018"/>
    <lineage>
        <taxon>Eukaryota</taxon>
        <taxon>Fungi</taxon>
        <taxon>Dikarya</taxon>
        <taxon>Basidiomycota</taxon>
        <taxon>Agaricomycotina</taxon>
        <taxon>Dacrymycetes</taxon>
        <taxon>Dacrymycetales</taxon>
        <taxon>Dacrymycetaceae</taxon>
        <taxon>Calocera</taxon>
    </lineage>
</organism>
<feature type="chain" id="PRO_5007890196" evidence="2">
    <location>
        <begin position="19"/>
        <end position="201"/>
    </location>
</feature>
<keyword evidence="2" id="KW-0732">Signal</keyword>